<dbReference type="EMBL" id="MU806343">
    <property type="protein sequence ID" value="KAJ3836172.1"/>
    <property type="molecule type" value="Genomic_DNA"/>
</dbReference>
<name>A0AA38UB56_9AGAR</name>
<protein>
    <submittedName>
        <fullName evidence="3">Uncharacterized protein</fullName>
    </submittedName>
</protein>
<keyword evidence="2" id="KW-1133">Transmembrane helix</keyword>
<feature type="transmembrane region" description="Helical" evidence="2">
    <location>
        <begin position="88"/>
        <end position="107"/>
    </location>
</feature>
<dbReference type="AlphaFoldDB" id="A0AA38UB56"/>
<evidence type="ECO:0000256" key="2">
    <source>
        <dbReference type="SAM" id="Phobius"/>
    </source>
</evidence>
<comment type="caution">
    <text evidence="3">The sequence shown here is derived from an EMBL/GenBank/DDBJ whole genome shotgun (WGS) entry which is preliminary data.</text>
</comment>
<feature type="compositionally biased region" description="Polar residues" evidence="1">
    <location>
        <begin position="123"/>
        <end position="133"/>
    </location>
</feature>
<dbReference type="Proteomes" id="UP001163846">
    <property type="component" value="Unassembled WGS sequence"/>
</dbReference>
<feature type="region of interest" description="Disordered" evidence="1">
    <location>
        <begin position="398"/>
        <end position="419"/>
    </location>
</feature>
<proteinExistence type="predicted"/>
<feature type="compositionally biased region" description="Polar residues" evidence="1">
    <location>
        <begin position="403"/>
        <end position="412"/>
    </location>
</feature>
<reference evidence="3" key="1">
    <citation type="submission" date="2022-08" db="EMBL/GenBank/DDBJ databases">
        <authorList>
            <consortium name="DOE Joint Genome Institute"/>
            <person name="Min B."/>
            <person name="Riley R."/>
            <person name="Sierra-Patev S."/>
            <person name="Naranjo-Ortiz M."/>
            <person name="Looney B."/>
            <person name="Konkel Z."/>
            <person name="Slot J.C."/>
            <person name="Sakamoto Y."/>
            <person name="Steenwyk J.L."/>
            <person name="Rokas A."/>
            <person name="Carro J."/>
            <person name="Camarero S."/>
            <person name="Ferreira P."/>
            <person name="Molpeceres G."/>
            <person name="Ruiz-Duenas F.J."/>
            <person name="Serrano A."/>
            <person name="Henrissat B."/>
            <person name="Drula E."/>
            <person name="Hughes K.W."/>
            <person name="Mata J.L."/>
            <person name="Ishikawa N.K."/>
            <person name="Vargas-Isla R."/>
            <person name="Ushijima S."/>
            <person name="Smith C.A."/>
            <person name="Ahrendt S."/>
            <person name="Andreopoulos W."/>
            <person name="He G."/>
            <person name="Labutti K."/>
            <person name="Lipzen A."/>
            <person name="Ng V."/>
            <person name="Sandor L."/>
            <person name="Barry K."/>
            <person name="Martinez A.T."/>
            <person name="Xiao Y."/>
            <person name="Gibbons J.G."/>
            <person name="Terashima K."/>
            <person name="Hibbett D.S."/>
            <person name="Grigoriev I.V."/>
        </authorList>
    </citation>
    <scope>NUCLEOTIDE SEQUENCE</scope>
    <source>
        <strain evidence="3">TFB9207</strain>
    </source>
</reference>
<evidence type="ECO:0000256" key="1">
    <source>
        <dbReference type="SAM" id="MobiDB-lite"/>
    </source>
</evidence>
<keyword evidence="4" id="KW-1185">Reference proteome</keyword>
<evidence type="ECO:0000313" key="4">
    <source>
        <dbReference type="Proteomes" id="UP001163846"/>
    </source>
</evidence>
<keyword evidence="2" id="KW-0472">Membrane</keyword>
<feature type="region of interest" description="Disordered" evidence="1">
    <location>
        <begin position="110"/>
        <end position="160"/>
    </location>
</feature>
<organism evidence="3 4">
    <name type="scientific">Lentinula raphanica</name>
    <dbReference type="NCBI Taxonomy" id="153919"/>
    <lineage>
        <taxon>Eukaryota</taxon>
        <taxon>Fungi</taxon>
        <taxon>Dikarya</taxon>
        <taxon>Basidiomycota</taxon>
        <taxon>Agaricomycotina</taxon>
        <taxon>Agaricomycetes</taxon>
        <taxon>Agaricomycetidae</taxon>
        <taxon>Agaricales</taxon>
        <taxon>Marasmiineae</taxon>
        <taxon>Omphalotaceae</taxon>
        <taxon>Lentinula</taxon>
    </lineage>
</organism>
<evidence type="ECO:0000313" key="3">
    <source>
        <dbReference type="EMBL" id="KAJ3836172.1"/>
    </source>
</evidence>
<feature type="compositionally biased region" description="Low complexity" evidence="1">
    <location>
        <begin position="148"/>
        <end position="160"/>
    </location>
</feature>
<sequence length="419" mass="47006">MTCTGQNLSYETKHAVEILRHRALSSDPSFISVFDSHPIFSASAASLPQVESNTHKICGSNLRKKPSTSPVFPNSPTMYLFRLVFTRHSLVVNIMFLSLITAVIALPPGRPRKEQPRIGESTFRVNLPSNTVATSSGPPRKKSKTTKPKTNPSSATTKSNSSSDKIKYIIALIIEGEEGKAVDPSDPLTIWTVVFLTVEDQGLIGNEARGYRTIRDPESPVFKWKRQVDEFQPSNVNGARVVMSKERLVLKIGTVTMSPITKSAVTQDMGAEVQKNRLDKLPNVPSIYQFLNLLHDQLTGLKYSLTVTDHEFDISESSEFGNAFKQMVSKKGTGAGEVLSEDPEKDQWERELYKRIESRDIILEESLKKQNSDIFEKLWNEIQLPDWAFKGQDAWDKKWWDDNPTSEGSRSPDQVPGHN</sequence>
<accession>A0AA38UB56</accession>
<keyword evidence="2" id="KW-0812">Transmembrane</keyword>
<gene>
    <name evidence="3" type="ORF">F5878DRAFT_274168</name>
</gene>